<name>B3EKV5_CHLPB</name>
<evidence type="ECO:0000256" key="5">
    <source>
        <dbReference type="ARBA" id="ARBA00011271"/>
    </source>
</evidence>
<comment type="subunit">
    <text evidence="5">Heterodimer of LeuC and LeuD.</text>
</comment>
<gene>
    <name evidence="9" type="ordered locus">Cphamn1_1723</name>
</gene>
<dbReference type="InterPro" id="IPR033940">
    <property type="entry name" value="IPMI_Swivel"/>
</dbReference>
<feature type="domain" description="Aconitase A/isopropylmalate dehydratase small subunit swivel" evidence="8">
    <location>
        <begin position="73"/>
        <end position="120"/>
    </location>
</feature>
<sequence length="187" mass="20468">MDTIIQGKAYVLGKNIDTDQIIPAEHLVYSLSDPEEVKLYGRYALSGVPVDEAGLPEGGHPFVAEDRFESDYSIIIAGPNFGCGSSREHAPFSLQVAGVRAIVAESYARIFYRNCVDGGFVIPYETAEQLNKTVLTGDDLKIDIEKNTITNLTQGITYELNPLGDVFNIVMAGGIFEYARQNNIINS</sequence>
<dbReference type="Gene3D" id="3.20.19.10">
    <property type="entry name" value="Aconitase, domain 4"/>
    <property type="match status" value="1"/>
</dbReference>
<keyword evidence="7" id="KW-0456">Lyase</keyword>
<evidence type="ECO:0000313" key="9">
    <source>
        <dbReference type="EMBL" id="ACE04641.1"/>
    </source>
</evidence>
<reference evidence="9" key="1">
    <citation type="submission" date="2008-06" db="EMBL/GenBank/DDBJ databases">
        <title>Complete sequence of Chlorobium phaeobacteroides BS1.</title>
        <authorList>
            <consortium name="US DOE Joint Genome Institute"/>
            <person name="Lucas S."/>
            <person name="Copeland A."/>
            <person name="Lapidus A."/>
            <person name="Glavina del Rio T."/>
            <person name="Dalin E."/>
            <person name="Tice H."/>
            <person name="Bruce D."/>
            <person name="Goodwin L."/>
            <person name="Pitluck S."/>
            <person name="Schmutz J."/>
            <person name="Larimer F."/>
            <person name="Land M."/>
            <person name="Hauser L."/>
            <person name="Kyrpides N."/>
            <person name="Ovchinnikova G."/>
            <person name="Li T."/>
            <person name="Liu Z."/>
            <person name="Zhao F."/>
            <person name="Overmann J."/>
            <person name="Bryant D.A."/>
            <person name="Richardson P."/>
        </authorList>
    </citation>
    <scope>NUCLEOTIDE SEQUENCE [LARGE SCALE GENOMIC DNA]</scope>
    <source>
        <strain evidence="9">BS1</strain>
    </source>
</reference>
<evidence type="ECO:0000259" key="8">
    <source>
        <dbReference type="Pfam" id="PF00694"/>
    </source>
</evidence>
<dbReference type="EC" id="4.2.1.33" evidence="6"/>
<comment type="catalytic activity">
    <reaction evidence="1">
        <text>(2R,3S)-3-isopropylmalate = (2S)-2-isopropylmalate</text>
        <dbReference type="Rhea" id="RHEA:32287"/>
        <dbReference type="ChEBI" id="CHEBI:1178"/>
        <dbReference type="ChEBI" id="CHEBI:35121"/>
        <dbReference type="EC" id="4.2.1.33"/>
    </reaction>
</comment>
<dbReference type="PANTHER" id="PTHR43345:SF2">
    <property type="entry name" value="3-ISOPROPYLMALATE DEHYDRATASE SMALL SUBUNIT 1"/>
    <property type="match status" value="1"/>
</dbReference>
<protein>
    <recommendedName>
        <fullName evidence="6">3-isopropylmalate dehydratase</fullName>
        <ecNumber evidence="6">4.2.1.33</ecNumber>
    </recommendedName>
</protein>
<dbReference type="CDD" id="cd01577">
    <property type="entry name" value="IPMI_Swivel"/>
    <property type="match status" value="1"/>
</dbReference>
<evidence type="ECO:0000256" key="6">
    <source>
        <dbReference type="ARBA" id="ARBA00011998"/>
    </source>
</evidence>
<dbReference type="InterPro" id="IPR011827">
    <property type="entry name" value="LeuD_type2/HacB/DmdB"/>
</dbReference>
<dbReference type="NCBIfam" id="TIGR02087">
    <property type="entry name" value="LEUD_arch"/>
    <property type="match status" value="1"/>
</dbReference>
<dbReference type="InterPro" id="IPR050075">
    <property type="entry name" value="LeuD"/>
</dbReference>
<comment type="similarity">
    <text evidence="4">Belongs to the LeuD family. LeuD type 2 subfamily.</text>
</comment>
<dbReference type="InterPro" id="IPR015928">
    <property type="entry name" value="Aconitase/3IPM_dehydase_swvl"/>
</dbReference>
<evidence type="ECO:0000256" key="4">
    <source>
        <dbReference type="ARBA" id="ARBA00009869"/>
    </source>
</evidence>
<organism evidence="9">
    <name type="scientific">Chlorobium phaeobacteroides (strain BS1)</name>
    <dbReference type="NCBI Taxonomy" id="331678"/>
    <lineage>
        <taxon>Bacteria</taxon>
        <taxon>Pseudomonadati</taxon>
        <taxon>Chlorobiota</taxon>
        <taxon>Chlorobiia</taxon>
        <taxon>Chlorobiales</taxon>
        <taxon>Chlorobiaceae</taxon>
        <taxon>Chlorobium/Pelodictyon group</taxon>
        <taxon>Chlorobium</taxon>
    </lineage>
</organism>
<dbReference type="Pfam" id="PF00694">
    <property type="entry name" value="Aconitase_C"/>
    <property type="match status" value="1"/>
</dbReference>
<dbReference type="OrthoDB" id="9777465at2"/>
<proteinExistence type="inferred from homology"/>
<evidence type="ECO:0000256" key="3">
    <source>
        <dbReference type="ARBA" id="ARBA00004729"/>
    </source>
</evidence>
<comment type="function">
    <text evidence="2">Catalyzes the isomerization between 2-isopropylmalate and 3-isopropylmalate, via the formation of 2-isopropylmaleate.</text>
</comment>
<evidence type="ECO:0000256" key="1">
    <source>
        <dbReference type="ARBA" id="ARBA00000491"/>
    </source>
</evidence>
<dbReference type="EMBL" id="CP001101">
    <property type="protein sequence ID" value="ACE04641.1"/>
    <property type="molecule type" value="Genomic_DNA"/>
</dbReference>
<accession>B3EKV5</accession>
<evidence type="ECO:0000256" key="2">
    <source>
        <dbReference type="ARBA" id="ARBA00002695"/>
    </source>
</evidence>
<dbReference type="STRING" id="331678.Cphamn1_1723"/>
<dbReference type="AlphaFoldDB" id="B3EKV5"/>
<comment type="pathway">
    <text evidence="3">Amino-acid biosynthesis; L-leucine biosynthesis; L-leucine from 3-methyl-2-oxobutanoate: step 2/4.</text>
</comment>
<dbReference type="HOGENOM" id="CLU_081378_1_1_10"/>
<dbReference type="GO" id="GO:0003861">
    <property type="term" value="F:3-isopropylmalate dehydratase activity"/>
    <property type="evidence" value="ECO:0007669"/>
    <property type="project" value="UniProtKB-EC"/>
</dbReference>
<dbReference type="eggNOG" id="COG0066">
    <property type="taxonomic scope" value="Bacteria"/>
</dbReference>
<dbReference type="PANTHER" id="PTHR43345">
    <property type="entry name" value="3-ISOPROPYLMALATE DEHYDRATASE SMALL SUBUNIT 2-RELATED-RELATED"/>
    <property type="match status" value="1"/>
</dbReference>
<dbReference type="SUPFAM" id="SSF52016">
    <property type="entry name" value="LeuD/IlvD-like"/>
    <property type="match status" value="1"/>
</dbReference>
<evidence type="ECO:0000256" key="7">
    <source>
        <dbReference type="ARBA" id="ARBA00023239"/>
    </source>
</evidence>
<dbReference type="KEGG" id="cpb:Cphamn1_1723"/>
<dbReference type="InterPro" id="IPR000573">
    <property type="entry name" value="AconitaseA/IPMdHydase_ssu_swvl"/>
</dbReference>